<evidence type="ECO:0000256" key="3">
    <source>
        <dbReference type="SAM" id="Phobius"/>
    </source>
</evidence>
<dbReference type="InterPro" id="IPR036188">
    <property type="entry name" value="FAD/NAD-bd_sf"/>
</dbReference>
<dbReference type="InterPro" id="IPR012132">
    <property type="entry name" value="GMC_OxRdtase"/>
</dbReference>
<dbReference type="Gene3D" id="3.50.50.60">
    <property type="entry name" value="FAD/NAD(P)-binding domain"/>
    <property type="match status" value="1"/>
</dbReference>
<dbReference type="Proteomes" id="UP001392437">
    <property type="component" value="Unassembled WGS sequence"/>
</dbReference>
<dbReference type="Gene3D" id="2.120.10.80">
    <property type="entry name" value="Kelch-type beta propeller"/>
    <property type="match status" value="1"/>
</dbReference>
<feature type="transmembrane region" description="Helical" evidence="3">
    <location>
        <begin position="1065"/>
        <end position="1089"/>
    </location>
</feature>
<protein>
    <submittedName>
        <fullName evidence="6">GMC oxidoreductase</fullName>
    </submittedName>
</protein>
<feature type="domain" description="Glucose-methanol-choline oxidoreductase N-terminal" evidence="5">
    <location>
        <begin position="380"/>
        <end position="394"/>
    </location>
</feature>
<dbReference type="AlphaFoldDB" id="A0AAW0Q8J7"/>
<accession>A0AAW0Q8J7</accession>
<dbReference type="GO" id="GO:0016614">
    <property type="term" value="F:oxidoreductase activity, acting on CH-OH group of donors"/>
    <property type="evidence" value="ECO:0007669"/>
    <property type="project" value="InterPro"/>
</dbReference>
<evidence type="ECO:0000313" key="6">
    <source>
        <dbReference type="EMBL" id="KAK8095687.1"/>
    </source>
</evidence>
<dbReference type="SUPFAM" id="SSF50965">
    <property type="entry name" value="Galactose oxidase, central domain"/>
    <property type="match status" value="1"/>
</dbReference>
<proteinExistence type="inferred from homology"/>
<reference evidence="6 7" key="1">
    <citation type="submission" date="2023-01" db="EMBL/GenBank/DDBJ databases">
        <title>Analysis of 21 Apiospora genomes using comparative genomics revels a genus with tremendous synthesis potential of carbohydrate active enzymes and secondary metabolites.</title>
        <authorList>
            <person name="Sorensen T."/>
        </authorList>
    </citation>
    <scope>NUCLEOTIDE SEQUENCE [LARGE SCALE GENOMIC DNA]</scope>
    <source>
        <strain evidence="6 7">CBS 117206</strain>
    </source>
</reference>
<dbReference type="SUPFAM" id="SSF51905">
    <property type="entry name" value="FAD/NAD(P)-binding domain"/>
    <property type="match status" value="1"/>
</dbReference>
<evidence type="ECO:0000256" key="1">
    <source>
        <dbReference type="ARBA" id="ARBA00010790"/>
    </source>
</evidence>
<sequence length="1196" mass="128772">MRPIVSAALLAGCASAWEWSYPMHPEQNIYPPNGENYPTSGPKPNSTYEYVIVGSGPGGAPLAARLALAGHSVLLIDAGEDHGTDRQIQVPALHPYASEYNPSRWDYFVEHYANETQAIRDTKMAYVTPQGDYYVGTNPPEGSVRKGVLYPRTGALGGCSQHNAYVTVKPTKKDWNNIAALTGDDSWKAEKMQGYFEKLEACRYLPNSIAGHGFGGWLQTRLTPVALIAEDLKVASLVVAAATAMGKGLLGKLVTTVTGLLEILALDINNPSRDRDTAEVIYQIPLAMDENYSRSSPRAFVVEVARATNRDGSKKYKLDIALNTLVTKVNFDTTGTAPKATGVDYLVGQSLYRADPRASTTDGGVPGTVFASREVIVSAGAFNTPQLLKLSGVGPKEELESHGIPVVKNLPGVGGNMQDRYEVGVVGKAPTAFSLLERCKFLNGSDPCYDQWSHGVGGTLKGAYTTNGIAFGFLHHSSQADKNDDHDLFLGGVPAYFNGYFPGYSVHATQDLSIWTWLTLKAHSRNNAGTVNLTSANPRDTPKITFHSLGEGVGGEQDLQAVLEGMKYSIDAFEGLIPLDGAFERVWPPPEVSSDEDLKQFARDEHWGHHASCTAPIGADSDPMAVLDGQLRVRGVEGLRVVDASIFPRIPGMYIVTAIYMASEKAADVILEAAKSSRWYHQSQVKNGVLYIDGGQASFSDRSQFNNPAAHDDRLNYTGPITLGQSNYVIAIDMTKSWDWKKNISEVAINKTVADGTSNYVPKVGSGALFHGPNNDPQIYLYGGATSTLNTSFQDYQAPTTNQYSLWGFNAQTHAWTQYDVSLAAPQRPSWGAFAEATEQGMAFYLNVSMSQVHIFDVATIGTLNATSGWVSQTIMGDAPQPRVDFCLLSVSAPDNSSFNIFLYGGWDPNKNTYYDDIWVLSLPSFTWIKIYEGVLPRYGHACHLVGGRQMITVGGVNSTDYTGNCDWEWMGVAILDLSTTAWGSVFDSQKPAYEVTPQISAVVGGGPQGGANKLLPSGGWTSFQVANLFTGTGNQSAPFPVPNPSGGTTPPPESSEGASNSTNIGAIAGGAVGGVAFLAIFATVFYYWRRRRIGKKQAAAATASAAHADIKPETADFASSVPPAIGDPQYNSVSPITPTSELAGTSIVNELLGEQRLAELPESHPTKPWHEEGVVYHEAGGYEQRMQHGGAHTSR</sequence>
<dbReference type="EMBL" id="JAQQWP010000011">
    <property type="protein sequence ID" value="KAK8095687.1"/>
    <property type="molecule type" value="Genomic_DNA"/>
</dbReference>
<dbReference type="InterPro" id="IPR000172">
    <property type="entry name" value="GMC_OxRdtase_N"/>
</dbReference>
<dbReference type="Pfam" id="PF05199">
    <property type="entry name" value="GMC_oxred_C"/>
    <property type="match status" value="1"/>
</dbReference>
<dbReference type="Gene3D" id="3.30.560.10">
    <property type="entry name" value="Glucose Oxidase, domain 3"/>
    <property type="match status" value="1"/>
</dbReference>
<dbReference type="InterPro" id="IPR007867">
    <property type="entry name" value="GMC_OxRtase_C"/>
</dbReference>
<dbReference type="PROSITE" id="PS00624">
    <property type="entry name" value="GMC_OXRED_2"/>
    <property type="match status" value="1"/>
</dbReference>
<dbReference type="GO" id="GO:0050660">
    <property type="term" value="F:flavin adenine dinucleotide binding"/>
    <property type="evidence" value="ECO:0007669"/>
    <property type="project" value="InterPro"/>
</dbReference>
<dbReference type="InterPro" id="IPR011043">
    <property type="entry name" value="Gal_Oxase/kelch_b-propeller"/>
</dbReference>
<evidence type="ECO:0000256" key="2">
    <source>
        <dbReference type="SAM" id="MobiDB-lite"/>
    </source>
</evidence>
<keyword evidence="3" id="KW-1133">Transmembrane helix</keyword>
<keyword evidence="3" id="KW-0472">Membrane</keyword>
<organism evidence="6 7">
    <name type="scientific">Apiospora kogelbergensis</name>
    <dbReference type="NCBI Taxonomy" id="1337665"/>
    <lineage>
        <taxon>Eukaryota</taxon>
        <taxon>Fungi</taxon>
        <taxon>Dikarya</taxon>
        <taxon>Ascomycota</taxon>
        <taxon>Pezizomycotina</taxon>
        <taxon>Sordariomycetes</taxon>
        <taxon>Xylariomycetidae</taxon>
        <taxon>Amphisphaeriales</taxon>
        <taxon>Apiosporaceae</taxon>
        <taxon>Apiospora</taxon>
    </lineage>
</organism>
<dbReference type="PANTHER" id="PTHR11552:SF213">
    <property type="entry name" value="DEHYDROGENASE, PUTATIVE-RELATED"/>
    <property type="match status" value="1"/>
</dbReference>
<evidence type="ECO:0000256" key="4">
    <source>
        <dbReference type="SAM" id="SignalP"/>
    </source>
</evidence>
<comment type="caution">
    <text evidence="6">The sequence shown here is derived from an EMBL/GenBank/DDBJ whole genome shotgun (WGS) entry which is preliminary data.</text>
</comment>
<dbReference type="PANTHER" id="PTHR11552">
    <property type="entry name" value="GLUCOSE-METHANOL-CHOLINE GMC OXIDOREDUCTASE"/>
    <property type="match status" value="1"/>
</dbReference>
<feature type="chain" id="PRO_5043642846" evidence="4">
    <location>
        <begin position="17"/>
        <end position="1196"/>
    </location>
</feature>
<comment type="similarity">
    <text evidence="1">Belongs to the GMC oxidoreductase family.</text>
</comment>
<dbReference type="Pfam" id="PF00732">
    <property type="entry name" value="GMC_oxred_N"/>
    <property type="match status" value="1"/>
</dbReference>
<keyword evidence="4" id="KW-0732">Signal</keyword>
<keyword evidence="3" id="KW-0812">Transmembrane</keyword>
<evidence type="ECO:0000259" key="5">
    <source>
        <dbReference type="PROSITE" id="PS00624"/>
    </source>
</evidence>
<feature type="region of interest" description="Disordered" evidence="2">
    <location>
        <begin position="1035"/>
        <end position="1062"/>
    </location>
</feature>
<name>A0AAW0Q8J7_9PEZI</name>
<feature type="signal peptide" evidence="4">
    <location>
        <begin position="1"/>
        <end position="16"/>
    </location>
</feature>
<dbReference type="InterPro" id="IPR015915">
    <property type="entry name" value="Kelch-typ_b-propeller"/>
</dbReference>
<dbReference type="SUPFAM" id="SSF54373">
    <property type="entry name" value="FAD-linked reductases, C-terminal domain"/>
    <property type="match status" value="1"/>
</dbReference>
<keyword evidence="7" id="KW-1185">Reference proteome</keyword>
<feature type="compositionally biased region" description="Pro residues" evidence="2">
    <location>
        <begin position="1040"/>
        <end position="1054"/>
    </location>
</feature>
<evidence type="ECO:0000313" key="7">
    <source>
        <dbReference type="Proteomes" id="UP001392437"/>
    </source>
</evidence>
<gene>
    <name evidence="6" type="ORF">PG999_013709</name>
</gene>